<feature type="compositionally biased region" description="Polar residues" evidence="13">
    <location>
        <begin position="1319"/>
        <end position="1328"/>
    </location>
</feature>
<feature type="compositionally biased region" description="Basic and acidic residues" evidence="13">
    <location>
        <begin position="1303"/>
        <end position="1318"/>
    </location>
</feature>
<dbReference type="PROSITE" id="PS00841">
    <property type="entry name" value="XPG_1"/>
    <property type="match status" value="1"/>
</dbReference>
<protein>
    <recommendedName>
        <fullName evidence="18">DNA repair protein UVH3</fullName>
    </recommendedName>
</protein>
<dbReference type="Gene3D" id="3.40.50.1010">
    <property type="entry name" value="5'-nuclease"/>
    <property type="match status" value="2"/>
</dbReference>
<evidence type="ECO:0000259" key="14">
    <source>
        <dbReference type="SMART" id="SM00484"/>
    </source>
</evidence>
<evidence type="ECO:0008006" key="18">
    <source>
        <dbReference type="Google" id="ProtNLM"/>
    </source>
</evidence>
<dbReference type="PROSITE" id="PS00842">
    <property type="entry name" value="XPG_2"/>
    <property type="match status" value="1"/>
</dbReference>
<dbReference type="GO" id="GO:0016788">
    <property type="term" value="F:hydrolase activity, acting on ester bonds"/>
    <property type="evidence" value="ECO:0007669"/>
    <property type="project" value="InterPro"/>
</dbReference>
<accession>A0A7J6H5R1</accession>
<dbReference type="InterPro" id="IPR006086">
    <property type="entry name" value="XPG-I_dom"/>
</dbReference>
<proteinExistence type="inferred from homology"/>
<gene>
    <name evidence="16" type="ORF">G4B88_015532</name>
</gene>
<keyword evidence="5" id="KW-0540">Nuclease</keyword>
<comment type="cofactor">
    <cofactor evidence="1">
        <name>Mg(2+)</name>
        <dbReference type="ChEBI" id="CHEBI:18420"/>
    </cofactor>
</comment>
<evidence type="ECO:0000256" key="2">
    <source>
        <dbReference type="ARBA" id="ARBA00004123"/>
    </source>
</evidence>
<feature type="domain" description="XPG N-terminal" evidence="15">
    <location>
        <begin position="1"/>
        <end position="98"/>
    </location>
</feature>
<feature type="compositionally biased region" description="Basic residues" evidence="13">
    <location>
        <begin position="1376"/>
        <end position="1392"/>
    </location>
</feature>
<dbReference type="GO" id="GO:0006289">
    <property type="term" value="P:nucleotide-excision repair"/>
    <property type="evidence" value="ECO:0007669"/>
    <property type="project" value="InterPro"/>
</dbReference>
<name>A0A7J6H5R1_CANSA</name>
<dbReference type="InterPro" id="IPR001044">
    <property type="entry name" value="XPG/Rad2_eukaryotes"/>
</dbReference>
<evidence type="ECO:0000256" key="1">
    <source>
        <dbReference type="ARBA" id="ARBA00001946"/>
    </source>
</evidence>
<dbReference type="CDD" id="cd09868">
    <property type="entry name" value="PIN_XPG_RAD2"/>
    <property type="match status" value="2"/>
</dbReference>
<evidence type="ECO:0000256" key="8">
    <source>
        <dbReference type="ARBA" id="ARBA00022763"/>
    </source>
</evidence>
<feature type="compositionally biased region" description="Basic and acidic residues" evidence="13">
    <location>
        <begin position="424"/>
        <end position="434"/>
    </location>
</feature>
<feature type="region of interest" description="Disordered" evidence="13">
    <location>
        <begin position="1295"/>
        <end position="1517"/>
    </location>
</feature>
<evidence type="ECO:0000256" key="10">
    <source>
        <dbReference type="ARBA" id="ARBA00022842"/>
    </source>
</evidence>
<organism evidence="16 17">
    <name type="scientific">Cannabis sativa</name>
    <name type="common">Hemp</name>
    <name type="synonym">Marijuana</name>
    <dbReference type="NCBI Taxonomy" id="3483"/>
    <lineage>
        <taxon>Eukaryota</taxon>
        <taxon>Viridiplantae</taxon>
        <taxon>Streptophyta</taxon>
        <taxon>Embryophyta</taxon>
        <taxon>Tracheophyta</taxon>
        <taxon>Spermatophyta</taxon>
        <taxon>Magnoliopsida</taxon>
        <taxon>eudicotyledons</taxon>
        <taxon>Gunneridae</taxon>
        <taxon>Pentapetalae</taxon>
        <taxon>rosids</taxon>
        <taxon>fabids</taxon>
        <taxon>Rosales</taxon>
        <taxon>Cannabaceae</taxon>
        <taxon>Cannabis</taxon>
    </lineage>
</organism>
<feature type="compositionally biased region" description="Polar residues" evidence="13">
    <location>
        <begin position="1503"/>
        <end position="1512"/>
    </location>
</feature>
<evidence type="ECO:0000256" key="7">
    <source>
        <dbReference type="ARBA" id="ARBA00022759"/>
    </source>
</evidence>
<comment type="caution">
    <text evidence="16">The sequence shown here is derived from an EMBL/GenBank/DDBJ whole genome shotgun (WGS) entry which is preliminary data.</text>
</comment>
<keyword evidence="6" id="KW-0479">Metal-binding</keyword>
<dbReference type="PANTHER" id="PTHR16171">
    <property type="entry name" value="DNA REPAIR PROTEIN COMPLEMENTING XP-G CELLS-RELATED"/>
    <property type="match status" value="1"/>
</dbReference>
<evidence type="ECO:0000256" key="5">
    <source>
        <dbReference type="ARBA" id="ARBA00022722"/>
    </source>
</evidence>
<evidence type="ECO:0000313" key="16">
    <source>
        <dbReference type="EMBL" id="KAF4390642.1"/>
    </source>
</evidence>
<dbReference type="PANTHER" id="PTHR16171:SF7">
    <property type="entry name" value="DNA REPAIR PROTEIN RAD2"/>
    <property type="match status" value="1"/>
</dbReference>
<dbReference type="GO" id="GO:0003697">
    <property type="term" value="F:single-stranded DNA binding"/>
    <property type="evidence" value="ECO:0007669"/>
    <property type="project" value="InterPro"/>
</dbReference>
<keyword evidence="11" id="KW-0234">DNA repair</keyword>
<keyword evidence="17" id="KW-1185">Reference proteome</keyword>
<dbReference type="GO" id="GO:0004520">
    <property type="term" value="F:DNA endonuclease activity"/>
    <property type="evidence" value="ECO:0007669"/>
    <property type="project" value="TreeGrafter"/>
</dbReference>
<dbReference type="EMBL" id="JAATIQ010000062">
    <property type="protein sequence ID" value="KAF4390642.1"/>
    <property type="molecule type" value="Genomic_DNA"/>
</dbReference>
<evidence type="ECO:0000256" key="4">
    <source>
        <dbReference type="ARBA" id="ARBA00022679"/>
    </source>
</evidence>
<comment type="subcellular location">
    <subcellularLocation>
        <location evidence="2">Nucleus</location>
    </subcellularLocation>
</comment>
<dbReference type="SUPFAM" id="SSF88723">
    <property type="entry name" value="PIN domain-like"/>
    <property type="match status" value="1"/>
</dbReference>
<evidence type="ECO:0000256" key="13">
    <source>
        <dbReference type="SAM" id="MobiDB-lite"/>
    </source>
</evidence>
<feature type="region of interest" description="Disordered" evidence="13">
    <location>
        <begin position="423"/>
        <end position="462"/>
    </location>
</feature>
<dbReference type="Pfam" id="PF14377">
    <property type="entry name" value="UBM"/>
    <property type="match status" value="1"/>
</dbReference>
<dbReference type="InterPro" id="IPR036279">
    <property type="entry name" value="5-3_exonuclease_C_sf"/>
</dbReference>
<dbReference type="CDD" id="cd09904">
    <property type="entry name" value="H3TH_XPG"/>
    <property type="match status" value="1"/>
</dbReference>
<dbReference type="Pfam" id="PF00867">
    <property type="entry name" value="XPG_I"/>
    <property type="match status" value="1"/>
</dbReference>
<evidence type="ECO:0000259" key="15">
    <source>
        <dbReference type="SMART" id="SM00485"/>
    </source>
</evidence>
<keyword evidence="8" id="KW-0227">DNA damage</keyword>
<dbReference type="Pfam" id="PF00752">
    <property type="entry name" value="XPG_N"/>
    <property type="match status" value="1"/>
</dbReference>
<feature type="region of interest" description="Disordered" evidence="13">
    <location>
        <begin position="1530"/>
        <end position="1551"/>
    </location>
</feature>
<dbReference type="GO" id="GO:0016740">
    <property type="term" value="F:transferase activity"/>
    <property type="evidence" value="ECO:0007669"/>
    <property type="project" value="UniProtKB-KW"/>
</dbReference>
<feature type="region of interest" description="Disordered" evidence="13">
    <location>
        <begin position="1134"/>
        <end position="1162"/>
    </location>
</feature>
<keyword evidence="4" id="KW-0808">Transferase</keyword>
<keyword evidence="10" id="KW-0460">Magnesium</keyword>
<dbReference type="SMART" id="SM00279">
    <property type="entry name" value="HhH2"/>
    <property type="match status" value="1"/>
</dbReference>
<reference evidence="16 17" key="1">
    <citation type="journal article" date="2020" name="bioRxiv">
        <title>Sequence and annotation of 42 cannabis genomes reveals extensive copy number variation in cannabinoid synthesis and pathogen resistance genes.</title>
        <authorList>
            <person name="Mckernan K.J."/>
            <person name="Helbert Y."/>
            <person name="Kane L.T."/>
            <person name="Ebling H."/>
            <person name="Zhang L."/>
            <person name="Liu B."/>
            <person name="Eaton Z."/>
            <person name="Mclaughlin S."/>
            <person name="Kingan S."/>
            <person name="Baybayan P."/>
            <person name="Concepcion G."/>
            <person name="Jordan M."/>
            <person name="Riva A."/>
            <person name="Barbazuk W."/>
            <person name="Harkins T."/>
        </authorList>
    </citation>
    <scope>NUCLEOTIDE SEQUENCE [LARGE SCALE GENOMIC DNA]</scope>
    <source>
        <strain evidence="17">cv. Jamaican Lion 4</strain>
        <tissue evidence="16">Leaf</tissue>
    </source>
</reference>
<keyword evidence="12" id="KW-0539">Nucleus</keyword>
<evidence type="ECO:0000256" key="3">
    <source>
        <dbReference type="ARBA" id="ARBA00005283"/>
    </source>
</evidence>
<evidence type="ECO:0000256" key="9">
    <source>
        <dbReference type="ARBA" id="ARBA00022801"/>
    </source>
</evidence>
<sequence length="1617" mass="179345">MGVHGLWELLAPVGRRVSVETLAGKKLAIDASIWMVQFMKAMRDEKGEMIRNAHLLGFFRRICKLLYLRTKPVFVFDGGTPALKRRTVIARRRMRENAQAKLRKTAEKLLLNHLKAMKLKEIAEGIKNQRQKNDAKGKKVLSDQDNLVGNDFGKEDVSSINCNQEKLDEMLAASIMEDDLASNSTKSTSIPFEEDGWDDEEMILPDMHGGVDPAVLDALTPSLQLDLKQKQKQDNVDKGKKIMLDEAGINVGRDNVVSSSLNQEKLDEMLAASLMEEESWSFYNKASTSTTPYPVEEDGDMDEDENGDEEMILPAMDGEVDPSILAALPPSMQLDLLVQIRERLMAENRQKYQKVKKDPAKFSELQIEAYLKTVAFRREIDQVQKVASGRGVDGVQTSRIASESNREFIFSSSFTGDKQALSARTEKYGDKQQEEDPSSVMHAPASTIKSNNVNGSKPNNPRRAFDDNIETYHDERGQIRVSRVRAMGIRMTRDLQRNLDLMKEIENERTNVECLINESNHAVPETSSGKEFLETSCGGADSVTLDCTNEDSVVNNGASVEISFEDDGDIKCFEGDDEIFARLVEENPLKLSSDNIMSSRNMSCSSDSDCSWEEGTTEAKDKSFSDDVNLGTELPCKGNSIDDSEVEWEEGVCEFTEHASSDSKKATSKGNLEENAELQEAIRRSLEDLDAQKSNFAMPEDDKLEIANGYSCEGNGIIDSEDRVEGPVSPGDDCTKQNRLTCKILDNVETLNDVDLVSNSKTSDSSGNPDNSRILIGSPCEVHISSMEQPMQDANKSAYLSNEAQAPHAEYVAPVKVKEVNVAGEGLLCTSNKVKGGSHSSALWDDGPDDVVEDQKIATETKTSSNLVEATGKVVCSSKAVTNDLIRDVENEDNLASKKGQEKFPQEIEHSLENSSFKNNDGLRVEVTEASLEEEIQVLAQERMDLGDEQGRLERNAESVSSEMFTECQVGHKLLISGYSVVIELLQMFGLPYIIAPMEAEAQCAYMELANLVDGVVTDDSDVFLFGARNVYKNIFDDRKYVETYFMKDIEKELGLTREQLIRMALLLGSDYTEGVSGIGIVNAIEVVNAFPEEDGLQKFRDWIESPDPTILGKFDNEKDSIAKKKGLKIGNNVKNSKSKMEEASASHENISEDQEQQSADHTQDIKKIFMDKHRKVSKNWHIPPIFPSEAVISAYICPQVDKSTEPFTWGKPDHFVLRKLCWDKFCWGSQKADDLLLPVLKEYNKHEVTQLRLEAFYTFNERFAKIRSKRIKKAVKGIAGKPSLELMDDVVEEVSGSKKKRERPDGSGDDQSEKLPQETEQSVARNQSKYRKKSTPKQSKKQKMPKDGLVSESPSLPDDRGEISKKSRVSGSCRGRGRGRGRIAGRGKGKGVPKTSSSSSDGENENDDDVEEIQVGTLEKPLEVRKSTRLRKPVSYTANDSDIDDHDKLFDGEASERDLFENADSSLGQNEKHDVENPSPGNGLDGDYLEEGGGFCPDSGENDQPSVSQLGVSHLESDVREEYYKTGGGFCMEESETGPDDSSISGQGPAAVLDNSYLFPCSGMESTDAGASEPIIDQAKSAANDEQSKSRGLSPEINPVGTLQAMPYLRKKRRKS</sequence>
<dbReference type="InterPro" id="IPR008918">
    <property type="entry name" value="HhH2"/>
</dbReference>
<dbReference type="InterPro" id="IPR006085">
    <property type="entry name" value="XPG_DNA_repair_N"/>
</dbReference>
<comment type="similarity">
    <text evidence="3">Belongs to the XPG/RAD2 endonuclease family. XPG subfamily.</text>
</comment>
<dbReference type="PRINTS" id="PR00066">
    <property type="entry name" value="XRODRMPGMNTG"/>
</dbReference>
<evidence type="ECO:0000256" key="12">
    <source>
        <dbReference type="ARBA" id="ARBA00023242"/>
    </source>
</evidence>
<feature type="domain" description="XPG-I" evidence="14">
    <location>
        <begin position="987"/>
        <end position="1056"/>
    </location>
</feature>
<feature type="region of interest" description="Disordered" evidence="13">
    <location>
        <begin position="1563"/>
        <end position="1617"/>
    </location>
</feature>
<dbReference type="Proteomes" id="UP000583929">
    <property type="component" value="Unassembled WGS sequence"/>
</dbReference>
<dbReference type="FunFam" id="3.40.50.1010:FF:000031">
    <property type="entry name" value="DNA repair protein UVH3"/>
    <property type="match status" value="1"/>
</dbReference>
<dbReference type="Gene3D" id="1.10.150.20">
    <property type="entry name" value="5' to 3' exonuclease, C-terminal subdomain"/>
    <property type="match status" value="1"/>
</dbReference>
<feature type="compositionally biased region" description="Polar residues" evidence="13">
    <location>
        <begin position="447"/>
        <end position="459"/>
    </location>
</feature>
<dbReference type="InterPro" id="IPR006084">
    <property type="entry name" value="XPG/Rad2"/>
</dbReference>
<dbReference type="GO" id="GO:0046872">
    <property type="term" value="F:metal ion binding"/>
    <property type="evidence" value="ECO:0007669"/>
    <property type="project" value="UniProtKB-KW"/>
</dbReference>
<evidence type="ECO:0000256" key="11">
    <source>
        <dbReference type="ARBA" id="ARBA00023204"/>
    </source>
</evidence>
<dbReference type="FunFam" id="1.10.150.20:FF:000050">
    <property type="entry name" value="DNA repair protein UVH3"/>
    <property type="match status" value="1"/>
</dbReference>
<dbReference type="PRINTS" id="PR00853">
    <property type="entry name" value="XPGRADSUPER"/>
</dbReference>
<dbReference type="SUPFAM" id="SSF47807">
    <property type="entry name" value="5' to 3' exonuclease, C-terminal subdomain"/>
    <property type="match status" value="1"/>
</dbReference>
<dbReference type="SMART" id="SM00485">
    <property type="entry name" value="XPGN"/>
    <property type="match status" value="1"/>
</dbReference>
<dbReference type="GO" id="GO:0005634">
    <property type="term" value="C:nucleus"/>
    <property type="evidence" value="ECO:0007669"/>
    <property type="project" value="UniProtKB-SubCell"/>
</dbReference>
<keyword evidence="7" id="KW-0255">Endonuclease</keyword>
<dbReference type="InterPro" id="IPR029060">
    <property type="entry name" value="PIN-like_dom_sf"/>
</dbReference>
<feature type="compositionally biased region" description="Acidic residues" evidence="13">
    <location>
        <begin position="1403"/>
        <end position="1413"/>
    </location>
</feature>
<keyword evidence="9" id="KW-0378">Hydrolase</keyword>
<feature type="compositionally biased region" description="Basic and acidic residues" evidence="13">
    <location>
        <begin position="1446"/>
        <end position="1461"/>
    </location>
</feature>
<feature type="compositionally biased region" description="Basic residues" evidence="13">
    <location>
        <begin position="1329"/>
        <end position="1344"/>
    </location>
</feature>
<dbReference type="InterPro" id="IPR025527">
    <property type="entry name" value="HUWE1/Rev1_UBM"/>
</dbReference>
<evidence type="ECO:0000256" key="6">
    <source>
        <dbReference type="ARBA" id="ARBA00022723"/>
    </source>
</evidence>
<dbReference type="SMART" id="SM00484">
    <property type="entry name" value="XPGI"/>
    <property type="match status" value="1"/>
</dbReference>
<evidence type="ECO:0000313" key="17">
    <source>
        <dbReference type="Proteomes" id="UP000583929"/>
    </source>
</evidence>
<dbReference type="InterPro" id="IPR019974">
    <property type="entry name" value="XPG_CS"/>
</dbReference>